<dbReference type="InterPro" id="IPR016040">
    <property type="entry name" value="NAD(P)-bd_dom"/>
</dbReference>
<comment type="subunit">
    <text evidence="1">Monomer. Forms homodimers during oxidative stress. Interacts (via N-terminus) with elongation factor EEF1A1 (via middle-region); the interaction is direct and competes with EEF1A1 binding to guanyl-nucleotide exchange factor EEF1B2, thereby inhibiting GDP for GTP exchange and reactivation of EEF1A1. Interacts with nuclear transport receptors XPO4, IPO5/RANBP5, IPO7, IPO9 and KPNB1 as well as GCN1L1/GCN1 and LRPPRC probably through their HEAT repeats. Binds NCOA5/CIA.</text>
</comment>
<dbReference type="AlphaFoldDB" id="A0A8J2LS99"/>
<organism evidence="4 5">
    <name type="scientific">Allacma fusca</name>
    <dbReference type="NCBI Taxonomy" id="39272"/>
    <lineage>
        <taxon>Eukaryota</taxon>
        <taxon>Metazoa</taxon>
        <taxon>Ecdysozoa</taxon>
        <taxon>Arthropoda</taxon>
        <taxon>Hexapoda</taxon>
        <taxon>Collembola</taxon>
        <taxon>Symphypleona</taxon>
        <taxon>Sminthuridae</taxon>
        <taxon>Allacma</taxon>
    </lineage>
</organism>
<name>A0A8J2LS99_9HEXA</name>
<comment type="caution">
    <text evidence="4">The sequence shown here is derived from an EMBL/GenBank/DDBJ whole genome shotgun (WGS) entry which is preliminary data.</text>
</comment>
<evidence type="ECO:0000256" key="1">
    <source>
        <dbReference type="ARBA" id="ARBA00093483"/>
    </source>
</evidence>
<evidence type="ECO:0000313" key="5">
    <source>
        <dbReference type="Proteomes" id="UP000708208"/>
    </source>
</evidence>
<dbReference type="Proteomes" id="UP000708208">
    <property type="component" value="Unassembled WGS sequence"/>
</dbReference>
<protein>
    <recommendedName>
        <fullName evidence="2">Protein HTATIP2</fullName>
    </recommendedName>
</protein>
<gene>
    <name evidence="4" type="ORF">AFUS01_LOCUS47182</name>
</gene>
<evidence type="ECO:0000256" key="2">
    <source>
        <dbReference type="ARBA" id="ARBA00093604"/>
    </source>
</evidence>
<accession>A0A8J2LS99</accession>
<keyword evidence="5" id="KW-1185">Reference proteome</keyword>
<dbReference type="GO" id="GO:0005737">
    <property type="term" value="C:cytoplasm"/>
    <property type="evidence" value="ECO:0007669"/>
    <property type="project" value="TreeGrafter"/>
</dbReference>
<evidence type="ECO:0000313" key="4">
    <source>
        <dbReference type="EMBL" id="CAG7838189.1"/>
    </source>
</evidence>
<dbReference type="GO" id="GO:0003824">
    <property type="term" value="F:catalytic activity"/>
    <property type="evidence" value="ECO:0007669"/>
    <property type="project" value="UniProtKB-ARBA"/>
</dbReference>
<dbReference type="PANTHER" id="PTHR14097:SF7">
    <property type="entry name" value="OXIDOREDUCTASE HTATIP2"/>
    <property type="match status" value="1"/>
</dbReference>
<dbReference type="Pfam" id="PF13460">
    <property type="entry name" value="NAD_binding_10"/>
    <property type="match status" value="1"/>
</dbReference>
<dbReference type="EMBL" id="CAJVCH010571661">
    <property type="protein sequence ID" value="CAG7838189.1"/>
    <property type="molecule type" value="Genomic_DNA"/>
</dbReference>
<dbReference type="PANTHER" id="PTHR14097">
    <property type="entry name" value="OXIDOREDUCTASE HTATIP2"/>
    <property type="match status" value="1"/>
</dbReference>
<evidence type="ECO:0000259" key="3">
    <source>
        <dbReference type="Pfam" id="PF13460"/>
    </source>
</evidence>
<dbReference type="GO" id="GO:0051170">
    <property type="term" value="P:import into nucleus"/>
    <property type="evidence" value="ECO:0007669"/>
    <property type="project" value="TreeGrafter"/>
</dbReference>
<reference evidence="4" key="1">
    <citation type="submission" date="2021-06" db="EMBL/GenBank/DDBJ databases">
        <authorList>
            <person name="Hodson N. C."/>
            <person name="Mongue J. A."/>
            <person name="Jaron S. K."/>
        </authorList>
    </citation>
    <scope>NUCLEOTIDE SEQUENCE</scope>
</reference>
<feature type="domain" description="NAD(P)-binding" evidence="3">
    <location>
        <begin position="11"/>
        <end position="134"/>
    </location>
</feature>
<proteinExistence type="predicted"/>
<dbReference type="OrthoDB" id="430436at2759"/>
<sequence length="234" mass="25672">MSGKLSAFVLGATGQTGKAISKELAKLDTFESVTLFTRRPIEPSQGDTENDYSKFNVKIVDFDNLAEKHAKDFEGYDIGYTAIGLLGTQSNAEKKRVDLDYLVEAAKLAKAGGCNNLSVVTGNGADINSKFFVFSNKGQIEHDVAALGFERVAFYRPGWLLGGQTDNLPLANRLTQPMVNFLDCSRKISIDIPILAKVMIHNTLQPVTTPVQIYENKDVHKQGIELTKATKKTK</sequence>